<keyword evidence="9" id="KW-0233">DNA recombination</keyword>
<evidence type="ECO:0000256" key="7">
    <source>
        <dbReference type="ARBA" id="ARBA00022840"/>
    </source>
</evidence>
<dbReference type="GO" id="GO:0000724">
    <property type="term" value="P:double-strand break repair via homologous recombination"/>
    <property type="evidence" value="ECO:0007669"/>
    <property type="project" value="TreeGrafter"/>
</dbReference>
<evidence type="ECO:0000256" key="2">
    <source>
        <dbReference type="ARBA" id="ARBA00004286"/>
    </source>
</evidence>
<dbReference type="InterPro" id="IPR027417">
    <property type="entry name" value="P-loop_NTPase"/>
</dbReference>
<dbReference type="GO" id="GO:0003684">
    <property type="term" value="F:damaged DNA binding"/>
    <property type="evidence" value="ECO:0007669"/>
    <property type="project" value="TreeGrafter"/>
</dbReference>
<evidence type="ECO:0000256" key="12">
    <source>
        <dbReference type="SAM" id="Coils"/>
    </source>
</evidence>
<name>F8PZW0_SERL3</name>
<evidence type="ECO:0000256" key="10">
    <source>
        <dbReference type="ARBA" id="ARBA00023204"/>
    </source>
</evidence>
<evidence type="ECO:0000256" key="8">
    <source>
        <dbReference type="ARBA" id="ARBA00023054"/>
    </source>
</evidence>
<dbReference type="OMA" id="WRINGES"/>
<dbReference type="GO" id="GO:0016887">
    <property type="term" value="F:ATP hydrolysis activity"/>
    <property type="evidence" value="ECO:0007669"/>
    <property type="project" value="InterPro"/>
</dbReference>
<feature type="compositionally biased region" description="Basic and acidic residues" evidence="13">
    <location>
        <begin position="81"/>
        <end position="91"/>
    </location>
</feature>
<keyword evidence="7" id="KW-0067">ATP-binding</keyword>
<keyword evidence="10" id="KW-0234">DNA repair</keyword>
<keyword evidence="8 12" id="KW-0175">Coiled coil</keyword>
<keyword evidence="16" id="KW-1185">Reference proteome</keyword>
<dbReference type="GO" id="GO:0005634">
    <property type="term" value="C:nucleus"/>
    <property type="evidence" value="ECO:0007669"/>
    <property type="project" value="UniProtKB-SubCell"/>
</dbReference>
<dbReference type="AlphaFoldDB" id="F8PZW0"/>
<evidence type="ECO:0000313" key="16">
    <source>
        <dbReference type="Proteomes" id="UP000008063"/>
    </source>
</evidence>
<protein>
    <recommendedName>
        <fullName evidence="14">Rad50/SbcC-type AAA domain-containing protein</fullName>
    </recommendedName>
</protein>
<dbReference type="GO" id="GO:0005524">
    <property type="term" value="F:ATP binding"/>
    <property type="evidence" value="ECO:0007669"/>
    <property type="project" value="UniProtKB-KW"/>
</dbReference>
<evidence type="ECO:0000256" key="3">
    <source>
        <dbReference type="ARBA" id="ARBA00006793"/>
    </source>
</evidence>
<comment type="similarity">
    <text evidence="3">Belongs to the SMC family. SMC6 subfamily.</text>
</comment>
<evidence type="ECO:0000256" key="5">
    <source>
        <dbReference type="ARBA" id="ARBA00022741"/>
    </source>
</evidence>
<dbReference type="SUPFAM" id="SSF52540">
    <property type="entry name" value="P-loop containing nucleoside triphosphate hydrolases"/>
    <property type="match status" value="1"/>
</dbReference>
<dbReference type="Gene3D" id="3.40.50.300">
    <property type="entry name" value="P-loop containing nucleotide triphosphate hydrolases"/>
    <property type="match status" value="1"/>
</dbReference>
<evidence type="ECO:0000259" key="14">
    <source>
        <dbReference type="Pfam" id="PF13476"/>
    </source>
</evidence>
<dbReference type="GO" id="GO:0035861">
    <property type="term" value="C:site of double-strand break"/>
    <property type="evidence" value="ECO:0007669"/>
    <property type="project" value="TreeGrafter"/>
</dbReference>
<dbReference type="OrthoDB" id="10072614at2759"/>
<dbReference type="GO" id="GO:0003697">
    <property type="term" value="F:single-stranded DNA binding"/>
    <property type="evidence" value="ECO:0007669"/>
    <property type="project" value="TreeGrafter"/>
</dbReference>
<dbReference type="EMBL" id="GL945481">
    <property type="protein sequence ID" value="EGN98432.1"/>
    <property type="molecule type" value="Genomic_DNA"/>
</dbReference>
<evidence type="ECO:0000256" key="6">
    <source>
        <dbReference type="ARBA" id="ARBA00022763"/>
    </source>
</evidence>
<comment type="subcellular location">
    <subcellularLocation>
        <location evidence="2">Chromosome</location>
    </subcellularLocation>
    <subcellularLocation>
        <location evidence="1">Nucleus</location>
    </subcellularLocation>
</comment>
<evidence type="ECO:0000256" key="11">
    <source>
        <dbReference type="ARBA" id="ARBA00023242"/>
    </source>
</evidence>
<evidence type="ECO:0000256" key="13">
    <source>
        <dbReference type="SAM" id="MobiDB-lite"/>
    </source>
</evidence>
<keyword evidence="4" id="KW-0158">Chromosome</keyword>
<dbReference type="Pfam" id="PF13476">
    <property type="entry name" value="AAA_23"/>
    <property type="match status" value="1"/>
</dbReference>
<proteinExistence type="inferred from homology"/>
<evidence type="ECO:0000256" key="1">
    <source>
        <dbReference type="ARBA" id="ARBA00004123"/>
    </source>
</evidence>
<feature type="domain" description="Rad50/SbcC-type AAA" evidence="14">
    <location>
        <begin position="116"/>
        <end position="376"/>
    </location>
</feature>
<evidence type="ECO:0000256" key="4">
    <source>
        <dbReference type="ARBA" id="ARBA00022454"/>
    </source>
</evidence>
<organism evidence="16">
    <name type="scientific">Serpula lacrymans var. lacrymans (strain S7.3)</name>
    <name type="common">Dry rot fungus</name>
    <dbReference type="NCBI Taxonomy" id="936435"/>
    <lineage>
        <taxon>Eukaryota</taxon>
        <taxon>Fungi</taxon>
        <taxon>Dikarya</taxon>
        <taxon>Basidiomycota</taxon>
        <taxon>Agaricomycotina</taxon>
        <taxon>Agaricomycetes</taxon>
        <taxon>Agaricomycetidae</taxon>
        <taxon>Boletales</taxon>
        <taxon>Coniophorineae</taxon>
        <taxon>Serpulaceae</taxon>
        <taxon>Serpula</taxon>
    </lineage>
</organism>
<evidence type="ECO:0000313" key="15">
    <source>
        <dbReference type="EMBL" id="EGN98432.1"/>
    </source>
</evidence>
<sequence length="403" mass="45492">MAKRKVSIESSEQDQLDSSQASKRVRIQNGDDQREVVQSQVSKREKKPAVNGKGKDKAVQEESSDDEGSIHLPQQEQTEEDEKRFEEENGERVRAAIEAKRNTFGGIADHGIIEHIEMHQFMCHRFLSFTFGPQINFIIGHNGSGKSAVLSAITVALGGKATSTGRGNGLKSFIREGQDVAEVTITIKNQGEEAFKPKEYGKSIIVTRRFKKDGSSSWKIRSKDGKVVSTKKDELAAICDHMNIQVDNPLNVLTQDSARQFLSASHPSDKYKFFLRGTQLSQLNDEYDACLENINQTTKVLGLKKAALPDLRVTFKEASMRFEEASKAREQKYKADELKKELAWAHVAGKEEDMTKKIEEVAKLKRRLPKIEEEVQNAEVRIVMLYIHDCPWITFIVQLQSCH</sequence>
<dbReference type="PANTHER" id="PTHR19306">
    <property type="entry name" value="STRUCTURAL MAINTENANCE OF CHROMOSOMES 5,6 SMC5, SMC6"/>
    <property type="match status" value="1"/>
</dbReference>
<keyword evidence="11" id="KW-0539">Nucleus</keyword>
<dbReference type="InParanoid" id="F8PZW0"/>
<feature type="coiled-coil region" evidence="12">
    <location>
        <begin position="347"/>
        <end position="381"/>
    </location>
</feature>
<dbReference type="PANTHER" id="PTHR19306:SF6">
    <property type="entry name" value="STRUCTURAL MAINTENANCE OF CHROMOSOMES PROTEIN 6"/>
    <property type="match status" value="1"/>
</dbReference>
<feature type="region of interest" description="Disordered" evidence="13">
    <location>
        <begin position="1"/>
        <end position="91"/>
    </location>
</feature>
<keyword evidence="5" id="KW-0547">Nucleotide-binding</keyword>
<accession>F8PZW0</accession>
<evidence type="ECO:0000256" key="9">
    <source>
        <dbReference type="ARBA" id="ARBA00023172"/>
    </source>
</evidence>
<reference evidence="16" key="1">
    <citation type="journal article" date="2011" name="Science">
        <title>The plant cell wall-decomposing machinery underlies the functional diversity of forest fungi.</title>
        <authorList>
            <person name="Eastwood D.C."/>
            <person name="Floudas D."/>
            <person name="Binder M."/>
            <person name="Majcherczyk A."/>
            <person name="Schneider P."/>
            <person name="Aerts A."/>
            <person name="Asiegbu F.O."/>
            <person name="Baker S.E."/>
            <person name="Barry K."/>
            <person name="Bendiksby M."/>
            <person name="Blumentritt M."/>
            <person name="Coutinho P.M."/>
            <person name="Cullen D."/>
            <person name="de Vries R.P."/>
            <person name="Gathman A."/>
            <person name="Goodell B."/>
            <person name="Henrissat B."/>
            <person name="Ihrmark K."/>
            <person name="Kauserud H."/>
            <person name="Kohler A."/>
            <person name="LaButti K."/>
            <person name="Lapidus A."/>
            <person name="Lavin J.L."/>
            <person name="Lee Y.-H."/>
            <person name="Lindquist E."/>
            <person name="Lilly W."/>
            <person name="Lucas S."/>
            <person name="Morin E."/>
            <person name="Murat C."/>
            <person name="Oguiza J.A."/>
            <person name="Park J."/>
            <person name="Pisabarro A.G."/>
            <person name="Riley R."/>
            <person name="Rosling A."/>
            <person name="Salamov A."/>
            <person name="Schmidt O."/>
            <person name="Schmutz J."/>
            <person name="Skrede I."/>
            <person name="Stenlid J."/>
            <person name="Wiebenga A."/>
            <person name="Xie X."/>
            <person name="Kuees U."/>
            <person name="Hibbett D.S."/>
            <person name="Hoffmeister D."/>
            <person name="Hoegberg N."/>
            <person name="Martin F."/>
            <person name="Grigoriev I.V."/>
            <person name="Watkinson S.C."/>
        </authorList>
    </citation>
    <scope>NUCLEOTIDE SEQUENCE [LARGE SCALE GENOMIC DNA]</scope>
    <source>
        <strain evidence="16">strain S7.3</strain>
    </source>
</reference>
<dbReference type="GO" id="GO:0030915">
    <property type="term" value="C:Smc5-Smc6 complex"/>
    <property type="evidence" value="ECO:0007669"/>
    <property type="project" value="TreeGrafter"/>
</dbReference>
<gene>
    <name evidence="15" type="ORF">SERLA73DRAFT_109919</name>
</gene>
<dbReference type="InterPro" id="IPR038729">
    <property type="entry name" value="Rad50/SbcC_AAA"/>
</dbReference>
<keyword evidence="6" id="KW-0227">DNA damage</keyword>
<dbReference type="HOGENOM" id="CLU_054502_1_0_1"/>
<dbReference type="Proteomes" id="UP000008063">
    <property type="component" value="Unassembled WGS sequence"/>
</dbReference>
<dbReference type="STRING" id="936435.F8PZW0"/>